<keyword evidence="6" id="KW-1185">Reference proteome</keyword>
<evidence type="ECO:0000313" key="6">
    <source>
        <dbReference type="Proteomes" id="UP000704762"/>
    </source>
</evidence>
<dbReference type="Proteomes" id="UP000704762">
    <property type="component" value="Unassembled WGS sequence"/>
</dbReference>
<dbReference type="SUPFAM" id="SSF55347">
    <property type="entry name" value="Glyceraldehyde-3-phosphate dehydrogenase-like, C-terminal domain"/>
    <property type="match status" value="1"/>
</dbReference>
<evidence type="ECO:0000259" key="3">
    <source>
        <dbReference type="Pfam" id="PF01408"/>
    </source>
</evidence>
<proteinExistence type="inferred from homology"/>
<sequence>MYINALLTTHADVGRPVALCDTNSVRMALYNTKITEHGQEAAATYDAADFGRLLDEQRPDGVIVTSPDYTHSDYICAALDRDIDVISEKPMTTTADRIESIVESVRRSKGTLVVTFNYRYSPRNSTLRQLIAEGAIGDVTSMHFEWVLDTSHGADYFRRWHREKSNSGGLLVHKSTHHFDLINWWLDDVPQTVFALGGLRFYGDKNAAERGLGARPLLSRDTDPATDPFHLDLAADDKLRRLYLDAEHVDGYHRDQDVFAPGITIEDNLSLLVGFRGGPSLSYSLNAHAPWEGYRVGVNGTAGRLELEVIERSSVPAAAVRGSNADVAPVVDPSAQPDEATSGDEELRPVGARILLQKHWESAVEVPIPEGAGSHGGGDAMLLDDVFRGATEDPLRRAAGYLDGIRSVLVGVSGNQSLATGEPVHLSDFGLPLTEEEAV</sequence>
<gene>
    <name evidence="5" type="ORF">JOE57_001359</name>
</gene>
<dbReference type="InterPro" id="IPR051450">
    <property type="entry name" value="Gfo/Idh/MocA_Oxidoreductases"/>
</dbReference>
<dbReference type="PANTHER" id="PTHR43377:SF2">
    <property type="entry name" value="BINDING ROSSMANN FOLD OXIDOREDUCTASE, PUTATIVE (AFU_ORTHOLOGUE AFUA_4G00560)-RELATED"/>
    <property type="match status" value="1"/>
</dbReference>
<dbReference type="EMBL" id="JAFBCF010000001">
    <property type="protein sequence ID" value="MBM7798438.1"/>
    <property type="molecule type" value="Genomic_DNA"/>
</dbReference>
<feature type="region of interest" description="Disordered" evidence="2">
    <location>
        <begin position="328"/>
        <end position="347"/>
    </location>
</feature>
<comment type="similarity">
    <text evidence="1">Belongs to the Gfo/Idh/MocA family.</text>
</comment>
<dbReference type="InterPro" id="IPR000683">
    <property type="entry name" value="Gfo/Idh/MocA-like_OxRdtase_N"/>
</dbReference>
<dbReference type="PANTHER" id="PTHR43377">
    <property type="entry name" value="BILIVERDIN REDUCTASE A"/>
    <property type="match status" value="1"/>
</dbReference>
<dbReference type="InterPro" id="IPR004104">
    <property type="entry name" value="Gfo/Idh/MocA-like_OxRdtase_C"/>
</dbReference>
<evidence type="ECO:0000259" key="4">
    <source>
        <dbReference type="Pfam" id="PF02894"/>
    </source>
</evidence>
<dbReference type="InterPro" id="IPR036291">
    <property type="entry name" value="NAD(P)-bd_dom_sf"/>
</dbReference>
<evidence type="ECO:0000256" key="2">
    <source>
        <dbReference type="SAM" id="MobiDB-lite"/>
    </source>
</evidence>
<dbReference type="Pfam" id="PF02894">
    <property type="entry name" value="GFO_IDH_MocA_C"/>
    <property type="match status" value="1"/>
</dbReference>
<comment type="caution">
    <text evidence="5">The sequence shown here is derived from an EMBL/GenBank/DDBJ whole genome shotgun (WGS) entry which is preliminary data.</text>
</comment>
<evidence type="ECO:0000313" key="5">
    <source>
        <dbReference type="EMBL" id="MBM7798438.1"/>
    </source>
</evidence>
<evidence type="ECO:0000256" key="1">
    <source>
        <dbReference type="ARBA" id="ARBA00010928"/>
    </source>
</evidence>
<dbReference type="SUPFAM" id="SSF51735">
    <property type="entry name" value="NAD(P)-binding Rossmann-fold domains"/>
    <property type="match status" value="1"/>
</dbReference>
<dbReference type="Gene3D" id="3.40.50.720">
    <property type="entry name" value="NAD(P)-binding Rossmann-like Domain"/>
    <property type="match status" value="1"/>
</dbReference>
<reference evidence="5 6" key="1">
    <citation type="submission" date="2021-01" db="EMBL/GenBank/DDBJ databases">
        <title>Sequencing the genomes of 1000 actinobacteria strains.</title>
        <authorList>
            <person name="Klenk H.-P."/>
        </authorList>
    </citation>
    <scope>NUCLEOTIDE SEQUENCE [LARGE SCALE GENOMIC DNA]</scope>
    <source>
        <strain evidence="5 6">DSM 18662</strain>
    </source>
</reference>
<protein>
    <submittedName>
        <fullName evidence="5">Dehydrogenase</fullName>
    </submittedName>
</protein>
<feature type="domain" description="Gfo/Idh/MocA-like oxidoreductase N-terminal" evidence="3">
    <location>
        <begin position="15"/>
        <end position="115"/>
    </location>
</feature>
<dbReference type="Gene3D" id="3.30.360.10">
    <property type="entry name" value="Dihydrodipicolinate Reductase, domain 2"/>
    <property type="match status" value="1"/>
</dbReference>
<name>A0ABS2RIC4_9ACTN</name>
<dbReference type="Pfam" id="PF01408">
    <property type="entry name" value="GFO_IDH_MocA"/>
    <property type="match status" value="1"/>
</dbReference>
<feature type="domain" description="Gfo/Idh/MocA-like oxidoreductase C-terminal" evidence="4">
    <location>
        <begin position="128"/>
        <end position="426"/>
    </location>
</feature>
<accession>A0ABS2RIC4</accession>
<organism evidence="5 6">
    <name type="scientific">Microlunatus panaciterrae</name>
    <dbReference type="NCBI Taxonomy" id="400768"/>
    <lineage>
        <taxon>Bacteria</taxon>
        <taxon>Bacillati</taxon>
        <taxon>Actinomycetota</taxon>
        <taxon>Actinomycetes</taxon>
        <taxon>Propionibacteriales</taxon>
        <taxon>Propionibacteriaceae</taxon>
        <taxon>Microlunatus</taxon>
    </lineage>
</organism>